<reference evidence="1 2" key="1">
    <citation type="submission" date="2020-11" db="EMBL/GenBank/DDBJ databases">
        <title>Complete genome sequence for Salinimonas sp. strain G2-b.</title>
        <authorList>
            <person name="Park S.-J."/>
        </authorList>
    </citation>
    <scope>NUCLEOTIDE SEQUENCE [LARGE SCALE GENOMIC DNA]</scope>
    <source>
        <strain evidence="1 2">G2-b</strain>
    </source>
</reference>
<proteinExistence type="predicted"/>
<sequence>MFLHFPSTTPSRSGFRVVPMAQITYNPFNNVETVYEEPGEKWEADLEWFFLTQAESRDFRTFLNKHVNYGRFYLRDSAHENLGSWGGTIQVDGANQDGRILAIKNATASKAIAPAGDRFTLDGFLYELTEDATANSSGKATLKFTPELRTRPVSGTALIKSDPYGTFMLKTPASIPTFSRTRLGARDMSLSFVEALRP</sequence>
<name>A0A7S9DZ17_9ALTE</name>
<protein>
    <submittedName>
        <fullName evidence="1">Uncharacterized protein</fullName>
    </submittedName>
</protein>
<evidence type="ECO:0000313" key="1">
    <source>
        <dbReference type="EMBL" id="QPG06564.1"/>
    </source>
</evidence>
<dbReference type="AlphaFoldDB" id="A0A7S9DZ17"/>
<gene>
    <name evidence="1" type="ORF">IT774_05165</name>
</gene>
<evidence type="ECO:0000313" key="2">
    <source>
        <dbReference type="Proteomes" id="UP000595095"/>
    </source>
</evidence>
<dbReference type="RefSeq" id="WP_195811640.1">
    <property type="nucleotide sequence ID" value="NZ_CP064795.1"/>
</dbReference>
<dbReference type="KEGG" id="smaa:IT774_05165"/>
<keyword evidence="2" id="KW-1185">Reference proteome</keyword>
<accession>A0A7S9DZ17</accession>
<dbReference type="Proteomes" id="UP000595095">
    <property type="component" value="Chromosome"/>
</dbReference>
<organism evidence="1 2">
    <name type="scientific">Salinimonas marina</name>
    <dbReference type="NCBI Taxonomy" id="2785918"/>
    <lineage>
        <taxon>Bacteria</taxon>
        <taxon>Pseudomonadati</taxon>
        <taxon>Pseudomonadota</taxon>
        <taxon>Gammaproteobacteria</taxon>
        <taxon>Alteromonadales</taxon>
        <taxon>Alteromonadaceae</taxon>
        <taxon>Alteromonas/Salinimonas group</taxon>
        <taxon>Salinimonas</taxon>
    </lineage>
</organism>
<dbReference type="EMBL" id="CP064795">
    <property type="protein sequence ID" value="QPG06564.1"/>
    <property type="molecule type" value="Genomic_DNA"/>
</dbReference>